<keyword evidence="3" id="KW-1185">Reference proteome</keyword>
<protein>
    <recommendedName>
        <fullName evidence="4">Recombinase RecT</fullName>
    </recommendedName>
</protein>
<comment type="caution">
    <text evidence="2">The sequence shown here is derived from an EMBL/GenBank/DDBJ whole genome shotgun (WGS) entry which is preliminary data.</text>
</comment>
<dbReference type="AlphaFoldDB" id="A0A1A6C365"/>
<dbReference type="EMBL" id="JQSG02000004">
    <property type="protein sequence ID" value="OBS09003.1"/>
    <property type="molecule type" value="Genomic_DNA"/>
</dbReference>
<dbReference type="GO" id="GO:0006259">
    <property type="term" value="P:DNA metabolic process"/>
    <property type="evidence" value="ECO:0007669"/>
    <property type="project" value="InterPro"/>
</dbReference>
<dbReference type="Proteomes" id="UP000029273">
    <property type="component" value="Unassembled WGS sequence"/>
</dbReference>
<dbReference type="NCBIfam" id="TIGR00616">
    <property type="entry name" value="rect"/>
    <property type="match status" value="1"/>
</dbReference>
<organism evidence="2 3">
    <name type="scientific">Acidihalobacter prosperus</name>
    <dbReference type="NCBI Taxonomy" id="160660"/>
    <lineage>
        <taxon>Bacteria</taxon>
        <taxon>Pseudomonadati</taxon>
        <taxon>Pseudomonadota</taxon>
        <taxon>Gammaproteobacteria</taxon>
        <taxon>Chromatiales</taxon>
        <taxon>Ectothiorhodospiraceae</taxon>
        <taxon>Acidihalobacter</taxon>
    </lineage>
</organism>
<evidence type="ECO:0008006" key="4">
    <source>
        <dbReference type="Google" id="ProtNLM"/>
    </source>
</evidence>
<evidence type="ECO:0000313" key="2">
    <source>
        <dbReference type="EMBL" id="OBS09003.1"/>
    </source>
</evidence>
<dbReference type="Pfam" id="PF03837">
    <property type="entry name" value="RecT"/>
    <property type="match status" value="1"/>
</dbReference>
<feature type="region of interest" description="Disordered" evidence="1">
    <location>
        <begin position="288"/>
        <end position="307"/>
    </location>
</feature>
<proteinExistence type="predicted"/>
<reference evidence="2 3" key="1">
    <citation type="journal article" date="2014" name="Genome Announc.">
        <title>Draft Genome Sequence of the Iron-Oxidizing, Acidophilic, and Halotolerant 'Thiobacillus prosperus' Type Strain DSM 5130.</title>
        <authorList>
            <person name="Ossandon F.J."/>
            <person name="Cardenas J.P."/>
            <person name="Corbett M."/>
            <person name="Quatrini R."/>
            <person name="Holmes D.S."/>
            <person name="Watkin E."/>
        </authorList>
    </citation>
    <scope>NUCLEOTIDE SEQUENCE [LARGE SCALE GENOMIC DNA]</scope>
    <source>
        <strain evidence="2 3">DSM 5130</strain>
    </source>
</reference>
<gene>
    <name evidence="2" type="ORF">Thpro_022120</name>
</gene>
<dbReference type="InterPro" id="IPR018330">
    <property type="entry name" value="RecT_fam"/>
</dbReference>
<name>A0A1A6C365_9GAMM</name>
<sequence length="307" mass="33742">MIAQTEAAYTDIVRGAGTGLSYSAEQVFAVQACMTNDFLADTASRNPQSLRLAMLNSAAVGLTLNPAEKLAYLVPRDGRVVLDISYRGLIKIAVDIGSIQWAKAELVYKNDQFKSLGPGQLPEHVFDPFEDDRGEFIGAYCVAKLADGSWLTEIMRASEIWKTRDMSQAWVKKKKGPWADWPDEMIKKTVIKRASKTWPASGGRLAKAIHLLNEQGEGLAPEHLALNALESPEEGDPEKAGEKARNTVTRALNQAAENGMWAAAEQYFRDRFKNPDELAYALRELENRKQALPAEAGSSDESGDDPA</sequence>
<dbReference type="GO" id="GO:0003677">
    <property type="term" value="F:DNA binding"/>
    <property type="evidence" value="ECO:0007669"/>
    <property type="project" value="InterPro"/>
</dbReference>
<evidence type="ECO:0000256" key="1">
    <source>
        <dbReference type="SAM" id="MobiDB-lite"/>
    </source>
</evidence>
<evidence type="ECO:0000313" key="3">
    <source>
        <dbReference type="Proteomes" id="UP000029273"/>
    </source>
</evidence>
<accession>A0A1A6C365</accession>
<dbReference type="InterPro" id="IPR004590">
    <property type="entry name" value="ssDNA_annealing_RecT"/>
</dbReference>